<dbReference type="AlphaFoldDB" id="A0A419PIH2"/>
<dbReference type="InterPro" id="IPR050951">
    <property type="entry name" value="Retrovirus_Pol_polyprotein"/>
</dbReference>
<accession>A0A419PIH2</accession>
<reference evidence="1 2" key="2">
    <citation type="journal article" date="2021" name="Genomics">
        <title>High-quality reference genome for Clonorchis sinensis.</title>
        <authorList>
            <person name="Young N.D."/>
            <person name="Stroehlein A.J."/>
            <person name="Kinkar L."/>
            <person name="Wang T."/>
            <person name="Sohn W.M."/>
            <person name="Chang B.C.H."/>
            <person name="Kaur P."/>
            <person name="Weisz D."/>
            <person name="Dudchenko O."/>
            <person name="Aiden E.L."/>
            <person name="Korhonen P.K."/>
            <person name="Gasser R.B."/>
        </authorList>
    </citation>
    <scope>NUCLEOTIDE SEQUENCE [LARGE SCALE GENOMIC DNA]</scope>
    <source>
        <strain evidence="1">Cs-k2</strain>
    </source>
</reference>
<name>A0A419PIH2_CLOSI</name>
<evidence type="ECO:0000313" key="2">
    <source>
        <dbReference type="Proteomes" id="UP000286415"/>
    </source>
</evidence>
<reference evidence="1 2" key="1">
    <citation type="journal article" date="2018" name="Biotechnol. Adv.">
        <title>Improved genomic resources and new bioinformatic workflow for the carcinogenic parasite Clonorchis sinensis: Biotechnological implications.</title>
        <authorList>
            <person name="Wang D."/>
            <person name="Korhonen P.K."/>
            <person name="Gasser R.B."/>
            <person name="Young N.D."/>
        </authorList>
    </citation>
    <scope>NUCLEOTIDE SEQUENCE [LARGE SCALE GENOMIC DNA]</scope>
    <source>
        <strain evidence="1">Cs-k2</strain>
    </source>
</reference>
<dbReference type="Proteomes" id="UP000286415">
    <property type="component" value="Unassembled WGS sequence"/>
</dbReference>
<dbReference type="InParanoid" id="A0A419PIH2"/>
<gene>
    <name evidence="1" type="ORF">CSKR_107829</name>
</gene>
<evidence type="ECO:0000313" key="1">
    <source>
        <dbReference type="EMBL" id="KAG5447637.1"/>
    </source>
</evidence>
<keyword evidence="2" id="KW-1185">Reference proteome</keyword>
<dbReference type="Gene3D" id="3.30.420.10">
    <property type="entry name" value="Ribonuclease H-like superfamily/Ribonuclease H"/>
    <property type="match status" value="1"/>
</dbReference>
<dbReference type="EMBL" id="NIRI02000042">
    <property type="protein sequence ID" value="KAG5447637.1"/>
    <property type="molecule type" value="Genomic_DNA"/>
</dbReference>
<organism evidence="1 2">
    <name type="scientific">Clonorchis sinensis</name>
    <name type="common">Chinese liver fluke</name>
    <dbReference type="NCBI Taxonomy" id="79923"/>
    <lineage>
        <taxon>Eukaryota</taxon>
        <taxon>Metazoa</taxon>
        <taxon>Spiralia</taxon>
        <taxon>Lophotrochozoa</taxon>
        <taxon>Platyhelminthes</taxon>
        <taxon>Trematoda</taxon>
        <taxon>Digenea</taxon>
        <taxon>Opisthorchiida</taxon>
        <taxon>Opisthorchiata</taxon>
        <taxon>Opisthorchiidae</taxon>
        <taxon>Clonorchis</taxon>
    </lineage>
</organism>
<dbReference type="InterPro" id="IPR012337">
    <property type="entry name" value="RNaseH-like_sf"/>
</dbReference>
<sequence length="241" mass="27660">MAANSHLVTNVCWLQSPLENVNSALGRYHKMQSQGYMWTRQVTKWPEIFPMRTTTTLATNNKFQEVFSRFGYSEKLVSDNGTQLTSSKFADFCLNFDVLKPPKEEVASSNQKMESHYSRKWAAKWRHFVIGQSVLVKDYHGNRVSCRRGKTTRLNASPPNILVEHLERDRGRTSETQVVEQLAEASVHQKSQSSTAFFRLQMTRLYTSVFDKSADSHVHWLSGLAKRIRLSSGYPDSGSRY</sequence>
<dbReference type="OrthoDB" id="7758825at2759"/>
<comment type="caution">
    <text evidence="1">The sequence shown here is derived from an EMBL/GenBank/DDBJ whole genome shotgun (WGS) entry which is preliminary data.</text>
</comment>
<dbReference type="PANTHER" id="PTHR37984">
    <property type="entry name" value="PROTEIN CBG26694"/>
    <property type="match status" value="1"/>
</dbReference>
<proteinExistence type="predicted"/>
<dbReference type="GO" id="GO:0003676">
    <property type="term" value="F:nucleic acid binding"/>
    <property type="evidence" value="ECO:0007669"/>
    <property type="project" value="InterPro"/>
</dbReference>
<protein>
    <submittedName>
        <fullName evidence="1">Uncharacterized protein</fullName>
    </submittedName>
</protein>
<dbReference type="PANTHER" id="PTHR37984:SF5">
    <property type="entry name" value="PROTEIN NYNRIN-LIKE"/>
    <property type="match status" value="1"/>
</dbReference>
<dbReference type="STRING" id="79923.A0A419PIH2"/>
<dbReference type="InterPro" id="IPR036397">
    <property type="entry name" value="RNaseH_sf"/>
</dbReference>
<dbReference type="SUPFAM" id="SSF53098">
    <property type="entry name" value="Ribonuclease H-like"/>
    <property type="match status" value="1"/>
</dbReference>